<keyword evidence="3" id="KW-1185">Reference proteome</keyword>
<feature type="domain" description="Peptidoglycan binding-like" evidence="1">
    <location>
        <begin position="21"/>
        <end position="81"/>
    </location>
</feature>
<name>A0A418LZ10_9BACT</name>
<gene>
    <name evidence="2" type="ORF">DYU11_28525</name>
</gene>
<protein>
    <submittedName>
        <fullName evidence="2">Peptidoglycan-binding protein</fullName>
    </submittedName>
</protein>
<dbReference type="SUPFAM" id="SSF47090">
    <property type="entry name" value="PGBD-like"/>
    <property type="match status" value="1"/>
</dbReference>
<dbReference type="RefSeq" id="WP_119671154.1">
    <property type="nucleotide sequence ID" value="NZ_QXED01000011.1"/>
</dbReference>
<evidence type="ECO:0000313" key="3">
    <source>
        <dbReference type="Proteomes" id="UP000283523"/>
    </source>
</evidence>
<dbReference type="Gene3D" id="1.10.101.10">
    <property type="entry name" value="PGBD-like superfamily/PGBD"/>
    <property type="match status" value="1"/>
</dbReference>
<proteinExistence type="predicted"/>
<dbReference type="EMBL" id="QXED01000011">
    <property type="protein sequence ID" value="RIV18520.1"/>
    <property type="molecule type" value="Genomic_DNA"/>
</dbReference>
<evidence type="ECO:0000259" key="1">
    <source>
        <dbReference type="Pfam" id="PF01471"/>
    </source>
</evidence>
<sequence length="269" mass="29655">MLKKAFQDELSLSAPLQRNSQGNDVKRVQEWLSLSALRFPEASVATNVDGQFGPATERAVRNFEEAVGRTPTGVVTPDLFDELSHPLAAAFQKVAPVENIRQTVVQVAQRHLKQRATELQSGSAQNLGPWVRSYCDGLDGSPFKWCMGFVQTVLDQVAAGQGRQFTAIMPKTLSCDVLALSGRQTGRLTENTLIRRDPSRIKPGDVFLLRFQGVDDWFHTGVITRVDDDVVETIEGNTDTKGSSNGTGVFARVRNFRKTTMDVFSIEGL</sequence>
<reference evidence="2 3" key="1">
    <citation type="submission" date="2018-08" db="EMBL/GenBank/DDBJ databases">
        <title>Fibrisoma montanum sp. nov., isolated from Danxia mountain soil.</title>
        <authorList>
            <person name="Huang Y."/>
        </authorList>
    </citation>
    <scope>NUCLEOTIDE SEQUENCE [LARGE SCALE GENOMIC DNA]</scope>
    <source>
        <strain evidence="2 3">HYT19</strain>
    </source>
</reference>
<organism evidence="2 3">
    <name type="scientific">Fibrisoma montanum</name>
    <dbReference type="NCBI Taxonomy" id="2305895"/>
    <lineage>
        <taxon>Bacteria</taxon>
        <taxon>Pseudomonadati</taxon>
        <taxon>Bacteroidota</taxon>
        <taxon>Cytophagia</taxon>
        <taxon>Cytophagales</taxon>
        <taxon>Spirosomataceae</taxon>
        <taxon>Fibrisoma</taxon>
    </lineage>
</organism>
<comment type="caution">
    <text evidence="2">The sequence shown here is derived from an EMBL/GenBank/DDBJ whole genome shotgun (WGS) entry which is preliminary data.</text>
</comment>
<evidence type="ECO:0000313" key="2">
    <source>
        <dbReference type="EMBL" id="RIV18520.1"/>
    </source>
</evidence>
<dbReference type="Proteomes" id="UP000283523">
    <property type="component" value="Unassembled WGS sequence"/>
</dbReference>
<dbReference type="InterPro" id="IPR036366">
    <property type="entry name" value="PGBDSf"/>
</dbReference>
<dbReference type="InterPro" id="IPR002477">
    <property type="entry name" value="Peptidoglycan-bd-like"/>
</dbReference>
<dbReference type="OrthoDB" id="9812621at2"/>
<dbReference type="InterPro" id="IPR036365">
    <property type="entry name" value="PGBD-like_sf"/>
</dbReference>
<dbReference type="Pfam" id="PF01471">
    <property type="entry name" value="PG_binding_1"/>
    <property type="match status" value="1"/>
</dbReference>
<accession>A0A418LZ10</accession>
<dbReference type="AlphaFoldDB" id="A0A418LZ10"/>